<dbReference type="EMBL" id="LAZR01056469">
    <property type="protein sequence ID" value="KKK74124.1"/>
    <property type="molecule type" value="Genomic_DNA"/>
</dbReference>
<gene>
    <name evidence="1" type="ORF">LCGC14_2886900</name>
</gene>
<comment type="caution">
    <text evidence="1">The sequence shown here is derived from an EMBL/GenBank/DDBJ whole genome shotgun (WGS) entry which is preliminary data.</text>
</comment>
<sequence length="185" mass="20549">MIAHAEVVTALNAWGFRDQPIADLLGVSRERVRQIRVKLGIAKIPGVTHCRSCGVVIPAKTQRCVDHKQKPSRIIEAPHKRALSTDPKAVYQRTYQARRIARGQCPVVGCPESPRAPGTNLCEEHRKAMLKANLVRNAGRKAQGLCIRCGKPVEGTHVLCTEHHDANLWSARQHDARRLNVAREA</sequence>
<dbReference type="InterPro" id="IPR036897">
    <property type="entry name" value="CarbamoylP_synth_lsu_oligo_sf"/>
</dbReference>
<accession>A0A0F9A6D1</accession>
<reference evidence="1" key="1">
    <citation type="journal article" date="2015" name="Nature">
        <title>Complex archaea that bridge the gap between prokaryotes and eukaryotes.</title>
        <authorList>
            <person name="Spang A."/>
            <person name="Saw J.H."/>
            <person name="Jorgensen S.L."/>
            <person name="Zaremba-Niedzwiedzka K."/>
            <person name="Martijn J."/>
            <person name="Lind A.E."/>
            <person name="van Eijk R."/>
            <person name="Schleper C."/>
            <person name="Guy L."/>
            <person name="Ettema T.J."/>
        </authorList>
    </citation>
    <scope>NUCLEOTIDE SEQUENCE</scope>
</reference>
<evidence type="ECO:0000313" key="1">
    <source>
        <dbReference type="EMBL" id="KKK74124.1"/>
    </source>
</evidence>
<name>A0A0F9A6D1_9ZZZZ</name>
<dbReference type="SUPFAM" id="SSF48108">
    <property type="entry name" value="Carbamoyl phosphate synthetase, large subunit connection domain"/>
    <property type="match status" value="1"/>
</dbReference>
<proteinExistence type="predicted"/>
<organism evidence="1">
    <name type="scientific">marine sediment metagenome</name>
    <dbReference type="NCBI Taxonomy" id="412755"/>
    <lineage>
        <taxon>unclassified sequences</taxon>
        <taxon>metagenomes</taxon>
        <taxon>ecological metagenomes</taxon>
    </lineage>
</organism>
<protein>
    <submittedName>
        <fullName evidence="1">Uncharacterized protein</fullName>
    </submittedName>
</protein>
<dbReference type="AlphaFoldDB" id="A0A0F9A6D1"/>